<proteinExistence type="predicted"/>
<evidence type="ECO:0000256" key="3">
    <source>
        <dbReference type="SAM" id="MobiDB-lite"/>
    </source>
</evidence>
<dbReference type="EC" id="3.-.-.-" evidence="6"/>
<dbReference type="InterPro" id="IPR036582">
    <property type="entry name" value="Mao_N_sf"/>
</dbReference>
<accession>A0ABU9DGC3</accession>
<evidence type="ECO:0000259" key="5">
    <source>
        <dbReference type="PROSITE" id="PS51677"/>
    </source>
</evidence>
<name>A0ABU9DGC3_9BACL</name>
<dbReference type="PROSITE" id="PS51677">
    <property type="entry name" value="NODB"/>
    <property type="match status" value="1"/>
</dbReference>
<keyword evidence="6" id="KW-0378">Hydrolase</keyword>
<feature type="compositionally biased region" description="Basic and acidic residues" evidence="3">
    <location>
        <begin position="179"/>
        <end position="196"/>
    </location>
</feature>
<dbReference type="InterPro" id="IPR051398">
    <property type="entry name" value="Polysacch_Deacetylase"/>
</dbReference>
<dbReference type="EMBL" id="JBBPCC010000001">
    <property type="protein sequence ID" value="MEK8126808.1"/>
    <property type="molecule type" value="Genomic_DNA"/>
</dbReference>
<feature type="domain" description="NodB homology" evidence="5">
    <location>
        <begin position="92"/>
        <end position="383"/>
    </location>
</feature>
<evidence type="ECO:0000256" key="4">
    <source>
        <dbReference type="SAM" id="SignalP"/>
    </source>
</evidence>
<evidence type="ECO:0000256" key="2">
    <source>
        <dbReference type="ARBA" id="ARBA00022729"/>
    </source>
</evidence>
<protein>
    <submittedName>
        <fullName evidence="6">Polysaccharide deacetylase family protein</fullName>
        <ecNumber evidence="6">3.-.-.-</ecNumber>
    </submittedName>
</protein>
<comment type="caution">
    <text evidence="6">The sequence shown here is derived from an EMBL/GenBank/DDBJ whole genome shotgun (WGS) entry which is preliminary data.</text>
</comment>
<feature type="chain" id="PRO_5046198695" evidence="4">
    <location>
        <begin position="26"/>
        <end position="383"/>
    </location>
</feature>
<dbReference type="PANTHER" id="PTHR34216">
    <property type="match status" value="1"/>
</dbReference>
<dbReference type="InterPro" id="IPR002509">
    <property type="entry name" value="NODB_dom"/>
</dbReference>
<keyword evidence="7" id="KW-1185">Reference proteome</keyword>
<dbReference type="SUPFAM" id="SSF88713">
    <property type="entry name" value="Glycoside hydrolase/deacetylase"/>
    <property type="match status" value="1"/>
</dbReference>
<comment type="subcellular location">
    <subcellularLocation>
        <location evidence="1">Secreted</location>
    </subcellularLocation>
</comment>
<evidence type="ECO:0000256" key="1">
    <source>
        <dbReference type="ARBA" id="ARBA00004613"/>
    </source>
</evidence>
<reference evidence="6 7" key="1">
    <citation type="submission" date="2024-04" db="EMBL/GenBank/DDBJ databases">
        <title>draft genome sequnece of Paenibacillus filicis.</title>
        <authorList>
            <person name="Kim D.-U."/>
        </authorList>
    </citation>
    <scope>NUCLEOTIDE SEQUENCE [LARGE SCALE GENOMIC DNA]</scope>
    <source>
        <strain evidence="6 7">KACC14197</strain>
    </source>
</reference>
<sequence length="383" mass="43117">MRWLSFVKQSAVLAMGGLLVVMSSAAPTDKVYYQDQVAVLLYHHLSETDKSNVTITPEIFNSQLEYLQHQGYHFIDMPAFQRYMRGEQVPVNAVLVTFDDSYKSIAEQALPVLQKRKVPAVNFVITQDLDGPFSSKLPSLTEEDVARMSASGIDIECHSNRLHRKHDGKAPFLTTQLSEEGKNETESQHRERVERDTDQCVRRLNRVTGKPVNAYAYPFGSYDQLAIDSIRKSGIDYGFTVVPEMATRTDNEMMIPRINAGSPGITPQTLHNTIVRQVVDPYKAADYVPLRDTFAELGGVVIRDENGLVNLYYGDMRWIVQADKSAISKDGVDVPLAYPLVKKDKKLWIHLSDLEAVTGFDIVYQPNKGTYGIRSTPARLIRS</sequence>
<feature type="signal peptide" evidence="4">
    <location>
        <begin position="1"/>
        <end position="25"/>
    </location>
</feature>
<dbReference type="Pfam" id="PF01522">
    <property type="entry name" value="Polysacc_deac_1"/>
    <property type="match status" value="1"/>
</dbReference>
<dbReference type="PANTHER" id="PTHR34216:SF3">
    <property type="entry name" value="POLY-BETA-1,6-N-ACETYL-D-GLUCOSAMINE N-DEACETYLASE"/>
    <property type="match status" value="1"/>
</dbReference>
<evidence type="ECO:0000313" key="7">
    <source>
        <dbReference type="Proteomes" id="UP001469365"/>
    </source>
</evidence>
<dbReference type="CDD" id="cd10918">
    <property type="entry name" value="CE4_NodB_like_5s_6s"/>
    <property type="match status" value="1"/>
</dbReference>
<feature type="region of interest" description="Disordered" evidence="3">
    <location>
        <begin position="172"/>
        <end position="196"/>
    </location>
</feature>
<dbReference type="SUPFAM" id="SSF55383">
    <property type="entry name" value="Copper amine oxidase, domain N"/>
    <property type="match status" value="1"/>
</dbReference>
<keyword evidence="2 4" id="KW-0732">Signal</keyword>
<evidence type="ECO:0000313" key="6">
    <source>
        <dbReference type="EMBL" id="MEK8126808.1"/>
    </source>
</evidence>
<dbReference type="RefSeq" id="WP_341413854.1">
    <property type="nucleotide sequence ID" value="NZ_JBBPCC010000001.1"/>
</dbReference>
<dbReference type="Gene3D" id="3.20.20.370">
    <property type="entry name" value="Glycoside hydrolase/deacetylase"/>
    <property type="match status" value="1"/>
</dbReference>
<dbReference type="Proteomes" id="UP001469365">
    <property type="component" value="Unassembled WGS sequence"/>
</dbReference>
<organism evidence="6 7">
    <name type="scientific">Paenibacillus filicis</name>
    <dbReference type="NCBI Taxonomy" id="669464"/>
    <lineage>
        <taxon>Bacteria</taxon>
        <taxon>Bacillati</taxon>
        <taxon>Bacillota</taxon>
        <taxon>Bacilli</taxon>
        <taxon>Bacillales</taxon>
        <taxon>Paenibacillaceae</taxon>
        <taxon>Paenibacillus</taxon>
    </lineage>
</organism>
<gene>
    <name evidence="6" type="ORF">WMW72_02695</name>
</gene>
<dbReference type="GO" id="GO:0016787">
    <property type="term" value="F:hydrolase activity"/>
    <property type="evidence" value="ECO:0007669"/>
    <property type="project" value="UniProtKB-KW"/>
</dbReference>
<dbReference type="InterPro" id="IPR011330">
    <property type="entry name" value="Glyco_hydro/deAcase_b/a-brl"/>
</dbReference>